<sequence>MQFQNYFKILSKPIVFNIKGNSSDVLSISKSFLNKKGFPVASNGDITFTINLSPIQKTKMYHEYVGTANAMVSIEDTSKSIFSKVFKISGVSTLSEHYVKEDILHSSIFIFVACNGVNPNVINIANEYPLKVSLKKSSSAPSFKTLGKSGMRVVVINIDDHFNQTSKESNLGKSMASELASQLVKTKSVEVLKRLEEPVFLKELQQHELAKKYGTSLENADYLLTGEITNATFINRFHPQRSRTEGGVTPSWGAYRACIRGTINLFKLPSLQIQEVFPFKECSQEREPISRPKNMKQKSPALIIKNIPDALEDIVSDMKKYFKPKGYVYAMRTSSNGKKKVLKTTLNRGFGAVEGRKIEIIRVEKEINPLSGKEDFTEFIIGYGTVSNVITDQYSFITVDSLKSQVHIGDVVKVRR</sequence>
<dbReference type="AlphaFoldDB" id="A0A1W1CIR0"/>
<accession>A0A1W1CIR0</accession>
<evidence type="ECO:0000313" key="1">
    <source>
        <dbReference type="EMBL" id="SFV65582.1"/>
    </source>
</evidence>
<name>A0A1W1CIR0_9ZZZZ</name>
<organism evidence="1">
    <name type="scientific">hydrothermal vent metagenome</name>
    <dbReference type="NCBI Taxonomy" id="652676"/>
    <lineage>
        <taxon>unclassified sequences</taxon>
        <taxon>metagenomes</taxon>
        <taxon>ecological metagenomes</taxon>
    </lineage>
</organism>
<reference evidence="1" key="1">
    <citation type="submission" date="2016-10" db="EMBL/GenBank/DDBJ databases">
        <authorList>
            <person name="de Groot N.N."/>
        </authorList>
    </citation>
    <scope>NUCLEOTIDE SEQUENCE</scope>
</reference>
<protein>
    <submittedName>
        <fullName evidence="1">Uncharacterized protein</fullName>
    </submittedName>
</protein>
<gene>
    <name evidence="1" type="ORF">MNB_SV-14-1067</name>
</gene>
<proteinExistence type="predicted"/>
<dbReference type="EMBL" id="FPHN01000189">
    <property type="protein sequence ID" value="SFV65582.1"/>
    <property type="molecule type" value="Genomic_DNA"/>
</dbReference>